<organism evidence="1 2">
    <name type="scientific">Entomortierella chlamydospora</name>
    <dbReference type="NCBI Taxonomy" id="101097"/>
    <lineage>
        <taxon>Eukaryota</taxon>
        <taxon>Fungi</taxon>
        <taxon>Fungi incertae sedis</taxon>
        <taxon>Mucoromycota</taxon>
        <taxon>Mortierellomycotina</taxon>
        <taxon>Mortierellomycetes</taxon>
        <taxon>Mortierellales</taxon>
        <taxon>Mortierellaceae</taxon>
        <taxon>Entomortierella</taxon>
    </lineage>
</organism>
<gene>
    <name evidence="1" type="ORF">BGZ80_007038</name>
</gene>
<dbReference type="EMBL" id="JAAAID010003533">
    <property type="protein sequence ID" value="KAF9997314.1"/>
    <property type="molecule type" value="Genomic_DNA"/>
</dbReference>
<evidence type="ECO:0000313" key="1">
    <source>
        <dbReference type="EMBL" id="KAF9997314.1"/>
    </source>
</evidence>
<keyword evidence="2" id="KW-1185">Reference proteome</keyword>
<accession>A0A9P6SSJ6</accession>
<evidence type="ECO:0000313" key="2">
    <source>
        <dbReference type="Proteomes" id="UP000703661"/>
    </source>
</evidence>
<dbReference type="AlphaFoldDB" id="A0A9P6SSJ6"/>
<protein>
    <submittedName>
        <fullName evidence="1">Uncharacterized protein</fullName>
    </submittedName>
</protein>
<dbReference type="Proteomes" id="UP000703661">
    <property type="component" value="Unassembled WGS sequence"/>
</dbReference>
<comment type="caution">
    <text evidence="1">The sequence shown here is derived from an EMBL/GenBank/DDBJ whole genome shotgun (WGS) entry which is preliminary data.</text>
</comment>
<proteinExistence type="predicted"/>
<reference evidence="1" key="1">
    <citation type="journal article" date="2020" name="Fungal Divers.">
        <title>Resolving the Mortierellaceae phylogeny through synthesis of multi-gene phylogenetics and phylogenomics.</title>
        <authorList>
            <person name="Vandepol N."/>
            <person name="Liber J."/>
            <person name="Desiro A."/>
            <person name="Na H."/>
            <person name="Kennedy M."/>
            <person name="Barry K."/>
            <person name="Grigoriev I.V."/>
            <person name="Miller A.N."/>
            <person name="O'Donnell K."/>
            <person name="Stajich J.E."/>
            <person name="Bonito G."/>
        </authorList>
    </citation>
    <scope>NUCLEOTIDE SEQUENCE</scope>
    <source>
        <strain evidence="1">NRRL 2769</strain>
    </source>
</reference>
<sequence length="213" mass="23714">MLRNLFPSRITDLSLEEALELANKRLELARKEDGTANALELTNSVKSLLKDAEHIFASKKVKDQSLSEGIASAYHEHGMLLDDLGHHDKAKKSHSKAEKWGYVDVVSRHIDSSHPLDRSDTIHRSLLPIAALSVVPSLAAVMYQDSPKIDDTQHSHQDHTLQANPVEVNNGKPTPNKDVVHIPQKIFDQNVIPLVTKYPLPEPNGRITDTPQL</sequence>
<feature type="non-terminal residue" evidence="1">
    <location>
        <position position="213"/>
    </location>
</feature>
<name>A0A9P6SSJ6_9FUNG</name>